<dbReference type="PROSITE" id="PS50294">
    <property type="entry name" value="WD_REPEATS_REGION"/>
    <property type="match status" value="3"/>
</dbReference>
<gene>
    <name evidence="7" type="ORF">EJ05DRAFT_465737</name>
</gene>
<comment type="function">
    <text evidence="5">Involved in mitochondrial fission. Acts as an adapter protein required to form mitochondrial fission complexes. Formation of these complexes is required to promote constriction and fission of the mitochondrial compartment at a late step in mitochondrial division.</text>
</comment>
<feature type="repeat" description="WD" evidence="6">
    <location>
        <begin position="191"/>
        <end position="232"/>
    </location>
</feature>
<dbReference type="RefSeq" id="XP_033600061.1">
    <property type="nucleotide sequence ID" value="XM_033742788.1"/>
</dbReference>
<feature type="repeat" description="WD" evidence="6">
    <location>
        <begin position="151"/>
        <end position="190"/>
    </location>
</feature>
<dbReference type="GO" id="GO:1990234">
    <property type="term" value="C:transferase complex"/>
    <property type="evidence" value="ECO:0007669"/>
    <property type="project" value="UniProtKB-ARBA"/>
</dbReference>
<feature type="repeat" description="WD" evidence="6">
    <location>
        <begin position="17"/>
        <end position="56"/>
    </location>
</feature>
<dbReference type="InterPro" id="IPR020472">
    <property type="entry name" value="WD40_PAC1"/>
</dbReference>
<dbReference type="PROSITE" id="PS50082">
    <property type="entry name" value="WD_REPEATS_2"/>
    <property type="match status" value="5"/>
</dbReference>
<evidence type="ECO:0000256" key="1">
    <source>
        <dbReference type="ARBA" id="ARBA00022574"/>
    </source>
</evidence>
<dbReference type="Proteomes" id="UP000799437">
    <property type="component" value="Unassembled WGS sequence"/>
</dbReference>
<dbReference type="PRINTS" id="PR00320">
    <property type="entry name" value="GPROTEINBRPT"/>
</dbReference>
<evidence type="ECO:0000256" key="3">
    <source>
        <dbReference type="ARBA" id="ARBA00038415"/>
    </source>
</evidence>
<evidence type="ECO:0000256" key="2">
    <source>
        <dbReference type="ARBA" id="ARBA00022737"/>
    </source>
</evidence>
<proteinExistence type="inferred from homology"/>
<name>A0A6A6W6M1_9PEZI</name>
<dbReference type="InterPro" id="IPR019775">
    <property type="entry name" value="WD40_repeat_CS"/>
</dbReference>
<dbReference type="EMBL" id="ML996573">
    <property type="protein sequence ID" value="KAF2757610.1"/>
    <property type="molecule type" value="Genomic_DNA"/>
</dbReference>
<protein>
    <recommendedName>
        <fullName evidence="4">Mitochondrial division protein 1</fullName>
    </recommendedName>
</protein>
<dbReference type="OrthoDB" id="19711at2759"/>
<dbReference type="InterPro" id="IPR036322">
    <property type="entry name" value="WD40_repeat_dom_sf"/>
</dbReference>
<dbReference type="SMART" id="SM00320">
    <property type="entry name" value="WD40"/>
    <property type="match status" value="6"/>
</dbReference>
<organism evidence="7 8">
    <name type="scientific">Pseudovirgaria hyperparasitica</name>
    <dbReference type="NCBI Taxonomy" id="470096"/>
    <lineage>
        <taxon>Eukaryota</taxon>
        <taxon>Fungi</taxon>
        <taxon>Dikarya</taxon>
        <taxon>Ascomycota</taxon>
        <taxon>Pezizomycotina</taxon>
        <taxon>Dothideomycetes</taxon>
        <taxon>Dothideomycetes incertae sedis</taxon>
        <taxon>Acrospermales</taxon>
        <taxon>Acrospermaceae</taxon>
        <taxon>Pseudovirgaria</taxon>
    </lineage>
</organism>
<dbReference type="PROSITE" id="PS00678">
    <property type="entry name" value="WD_REPEATS_1"/>
    <property type="match status" value="1"/>
</dbReference>
<dbReference type="Pfam" id="PF00400">
    <property type="entry name" value="WD40"/>
    <property type="match status" value="5"/>
</dbReference>
<dbReference type="AlphaFoldDB" id="A0A6A6W6M1"/>
<dbReference type="InterPro" id="IPR001680">
    <property type="entry name" value="WD40_rpt"/>
</dbReference>
<dbReference type="PANTHER" id="PTHR22847">
    <property type="entry name" value="WD40 REPEAT PROTEIN"/>
    <property type="match status" value="1"/>
</dbReference>
<comment type="similarity">
    <text evidence="3">Belongs to the WD repeat MDV1/CAF4 family.</text>
</comment>
<dbReference type="SUPFAM" id="SSF50978">
    <property type="entry name" value="WD40 repeat-like"/>
    <property type="match status" value="1"/>
</dbReference>
<dbReference type="PANTHER" id="PTHR22847:SF637">
    <property type="entry name" value="WD REPEAT DOMAIN 5B"/>
    <property type="match status" value="1"/>
</dbReference>
<dbReference type="InterPro" id="IPR015943">
    <property type="entry name" value="WD40/YVTN_repeat-like_dom_sf"/>
</dbReference>
<sequence length="328" mass="36177">MTVSANPDLFPTADQSLDGHTDAVYNMTLTNSYLITCSRDTTLRIWSLETRKLVHPPLQGHTKSVLAVAACVSSGFFVSAGVDGRLIAWNLETFECRRMVDNAHTDSILSIAASASLVVTEGKDKLVKMWESKRLCEMADSNDPLAPIFTLSGHIAAVNSVAMTDKVIISGAGDRGIRVWDIATKACIRTINVHSMGITRLEICPLHRYIVSSSSDNTIRISDIDTGEELQCLRGHTELVRSVCVVRKTGSTDFDTIVSGSYDGSVWVWSRRRMDAKKDSWVVTKQYKMSDVLPPLENNVKNRVFQVLSDGTRLFCTNASSSIIAWQI</sequence>
<accession>A0A6A6W6M1</accession>
<evidence type="ECO:0000256" key="4">
    <source>
        <dbReference type="ARBA" id="ARBA00039789"/>
    </source>
</evidence>
<evidence type="ECO:0000256" key="6">
    <source>
        <dbReference type="PROSITE-ProRule" id="PRU00221"/>
    </source>
</evidence>
<evidence type="ECO:0000256" key="5">
    <source>
        <dbReference type="ARBA" id="ARBA00043913"/>
    </source>
</evidence>
<keyword evidence="2" id="KW-0677">Repeat</keyword>
<dbReference type="Gene3D" id="2.130.10.10">
    <property type="entry name" value="YVTN repeat-like/Quinoprotein amine dehydrogenase"/>
    <property type="match status" value="2"/>
</dbReference>
<feature type="repeat" description="WD" evidence="6">
    <location>
        <begin position="101"/>
        <end position="131"/>
    </location>
</feature>
<reference evidence="7" key="1">
    <citation type="journal article" date="2020" name="Stud. Mycol.">
        <title>101 Dothideomycetes genomes: a test case for predicting lifestyles and emergence of pathogens.</title>
        <authorList>
            <person name="Haridas S."/>
            <person name="Albert R."/>
            <person name="Binder M."/>
            <person name="Bloem J."/>
            <person name="Labutti K."/>
            <person name="Salamov A."/>
            <person name="Andreopoulos B."/>
            <person name="Baker S."/>
            <person name="Barry K."/>
            <person name="Bills G."/>
            <person name="Bluhm B."/>
            <person name="Cannon C."/>
            <person name="Castanera R."/>
            <person name="Culley D."/>
            <person name="Daum C."/>
            <person name="Ezra D."/>
            <person name="Gonzalez J."/>
            <person name="Henrissat B."/>
            <person name="Kuo A."/>
            <person name="Liang C."/>
            <person name="Lipzen A."/>
            <person name="Lutzoni F."/>
            <person name="Magnuson J."/>
            <person name="Mondo S."/>
            <person name="Nolan M."/>
            <person name="Ohm R."/>
            <person name="Pangilinan J."/>
            <person name="Park H.-J."/>
            <person name="Ramirez L."/>
            <person name="Alfaro M."/>
            <person name="Sun H."/>
            <person name="Tritt A."/>
            <person name="Yoshinaga Y."/>
            <person name="Zwiers L.-H."/>
            <person name="Turgeon B."/>
            <person name="Goodwin S."/>
            <person name="Spatafora J."/>
            <person name="Crous P."/>
            <person name="Grigoriev I."/>
        </authorList>
    </citation>
    <scope>NUCLEOTIDE SEQUENCE</scope>
    <source>
        <strain evidence="7">CBS 121739</strain>
    </source>
</reference>
<keyword evidence="1 6" id="KW-0853">WD repeat</keyword>
<feature type="repeat" description="WD" evidence="6">
    <location>
        <begin position="58"/>
        <end position="99"/>
    </location>
</feature>
<keyword evidence="8" id="KW-1185">Reference proteome</keyword>
<evidence type="ECO:0000313" key="7">
    <source>
        <dbReference type="EMBL" id="KAF2757610.1"/>
    </source>
</evidence>
<dbReference type="CDD" id="cd00200">
    <property type="entry name" value="WD40"/>
    <property type="match status" value="1"/>
</dbReference>
<dbReference type="GeneID" id="54483842"/>
<evidence type="ECO:0000313" key="8">
    <source>
        <dbReference type="Proteomes" id="UP000799437"/>
    </source>
</evidence>